<dbReference type="InterPro" id="IPR017930">
    <property type="entry name" value="Myb_dom"/>
</dbReference>
<dbReference type="Gene3D" id="1.10.10.60">
    <property type="entry name" value="Homeodomain-like"/>
    <property type="match status" value="3"/>
</dbReference>
<keyword evidence="2" id="KW-0804">Transcription</keyword>
<evidence type="ECO:0000259" key="6">
    <source>
        <dbReference type="PROSITE" id="PS51293"/>
    </source>
</evidence>
<feature type="compositionally biased region" description="Pro residues" evidence="4">
    <location>
        <begin position="1"/>
        <end position="11"/>
    </location>
</feature>
<name>A0ABD3MM94_9STRA</name>
<evidence type="ECO:0000256" key="4">
    <source>
        <dbReference type="SAM" id="MobiDB-lite"/>
    </source>
</evidence>
<dbReference type="Pfam" id="PF00249">
    <property type="entry name" value="Myb_DNA-binding"/>
    <property type="match status" value="2"/>
</dbReference>
<feature type="compositionally biased region" description="Basic and acidic residues" evidence="4">
    <location>
        <begin position="228"/>
        <end position="237"/>
    </location>
</feature>
<feature type="compositionally biased region" description="Basic and acidic residues" evidence="4">
    <location>
        <begin position="448"/>
        <end position="460"/>
    </location>
</feature>
<dbReference type="NCBIfam" id="TIGR01557">
    <property type="entry name" value="myb_SHAQKYF"/>
    <property type="match status" value="1"/>
</dbReference>
<feature type="domain" description="Myb-like" evidence="5">
    <location>
        <begin position="119"/>
        <end position="170"/>
    </location>
</feature>
<comment type="caution">
    <text evidence="8">The sequence shown here is derived from an EMBL/GenBank/DDBJ whole genome shotgun (WGS) entry which is preliminary data.</text>
</comment>
<dbReference type="InterPro" id="IPR009057">
    <property type="entry name" value="Homeodomain-like_sf"/>
</dbReference>
<dbReference type="CDD" id="cd00167">
    <property type="entry name" value="SANT"/>
    <property type="match status" value="3"/>
</dbReference>
<dbReference type="InterPro" id="IPR017884">
    <property type="entry name" value="SANT_dom"/>
</dbReference>
<dbReference type="Proteomes" id="UP001530315">
    <property type="component" value="Unassembled WGS sequence"/>
</dbReference>
<keyword evidence="3" id="KW-0539">Nucleus</keyword>
<dbReference type="PANTHER" id="PTHR44042">
    <property type="entry name" value="DUPLICATED HOMEODOMAIN-LIKE SUPERFAMILY PROTEIN-RELATED"/>
    <property type="match status" value="1"/>
</dbReference>
<protein>
    <submittedName>
        <fullName evidence="8">Uncharacterized protein</fullName>
    </submittedName>
</protein>
<evidence type="ECO:0000259" key="7">
    <source>
        <dbReference type="PROSITE" id="PS51294"/>
    </source>
</evidence>
<evidence type="ECO:0000259" key="5">
    <source>
        <dbReference type="PROSITE" id="PS50090"/>
    </source>
</evidence>
<organism evidence="8 9">
    <name type="scientific">Stephanodiscus triporus</name>
    <dbReference type="NCBI Taxonomy" id="2934178"/>
    <lineage>
        <taxon>Eukaryota</taxon>
        <taxon>Sar</taxon>
        <taxon>Stramenopiles</taxon>
        <taxon>Ochrophyta</taxon>
        <taxon>Bacillariophyta</taxon>
        <taxon>Coscinodiscophyceae</taxon>
        <taxon>Thalassiosirophycidae</taxon>
        <taxon>Stephanodiscales</taxon>
        <taxon>Stephanodiscaceae</taxon>
        <taxon>Stephanodiscus</taxon>
    </lineage>
</organism>
<feature type="region of interest" description="Disordered" evidence="4">
    <location>
        <begin position="448"/>
        <end position="481"/>
    </location>
</feature>
<dbReference type="SUPFAM" id="SSF46689">
    <property type="entry name" value="Homeodomain-like"/>
    <property type="match status" value="3"/>
</dbReference>
<sequence>MEPRSIEPPPSLSVEMDESPKNVIDFTPGKTFHVGIEAPPRRNLSNSAVENLSDTSGDRNIALRVRARTTAVPARYRQLIKEESRSNLSASSVRKNNGVTEIIASSTREKTSAMKFRKNTDSWRGSWTKEEHHLFEDGCILHGWGNWKKIQEVIPTRDRHQVKSHAQKYEKNHPEGKERLQREHAHQVLLPSQTKKGLASCLRSVSSRDMTLTSTSDSLIISPPETTSKPEKKSKIFKLDPPKKHAELSKDASPHVIKVPQVLYHPTSYFNETDDKSAILVPKTGNEVLHMLAIPHGTKTVHAPMKYTKALIGAPPRKEAKMFSPHESYAASPLLLSSPHETNISSTKNEFNSLVRDQPRKRASEECAPPIKKKKSVHDFDTPCSGSWTEQEHMQFLEGCVLFGWGNWKTLESLIPSRNSVKIKSHAQKFSKNHPYEKERLLREHEEYVRRGQPIKRDPPAENETGQGKKQNKSAARRLPPSKNALAEEWSLIEKKQFEDGCVFHGWGNWRDIASHIITKDISQVSTHAESYHLKDKERLEKEHTLHYQDDADYPIVHAEKKKFHHDLLLQGGKKAESGMSTPSPPKSTPNTNDDDFGAAEAILALNCANWDGEKHTKKVALIEERSLIGSKESPKTEGAADFFQGEAKVVNKVNEPIEMSAVVSLKEDQAIGKYARMTVDMQSDKVGSMSESDVTDLDDCPVMGSKVEAPIAKSAPTRPRGNQPPPHWLATDTWDMCLANIHRWNKKLTESERNTEYLHYDRLSISEKECLRKKLVNLMDNRPTPHHP</sequence>
<keyword evidence="9" id="KW-1185">Reference proteome</keyword>
<keyword evidence="1" id="KW-0805">Transcription regulation</keyword>
<evidence type="ECO:0000313" key="9">
    <source>
        <dbReference type="Proteomes" id="UP001530315"/>
    </source>
</evidence>
<accession>A0ABD3MM94</accession>
<dbReference type="SMART" id="SM00717">
    <property type="entry name" value="SANT"/>
    <property type="match status" value="3"/>
</dbReference>
<dbReference type="PANTHER" id="PTHR44042:SF67">
    <property type="entry name" value="MYB-LIKE PROTEIN I"/>
    <property type="match status" value="1"/>
</dbReference>
<evidence type="ECO:0000256" key="2">
    <source>
        <dbReference type="ARBA" id="ARBA00023163"/>
    </source>
</evidence>
<feature type="domain" description="HTH myb-type" evidence="7">
    <location>
        <begin position="124"/>
        <end position="174"/>
    </location>
</feature>
<evidence type="ECO:0000313" key="8">
    <source>
        <dbReference type="EMBL" id="KAL3764612.1"/>
    </source>
</evidence>
<feature type="domain" description="SANT" evidence="6">
    <location>
        <begin position="127"/>
        <end position="174"/>
    </location>
</feature>
<dbReference type="PROSITE" id="PS51293">
    <property type="entry name" value="SANT"/>
    <property type="match status" value="1"/>
</dbReference>
<evidence type="ECO:0000256" key="1">
    <source>
        <dbReference type="ARBA" id="ARBA00023015"/>
    </source>
</evidence>
<proteinExistence type="predicted"/>
<dbReference type="InterPro" id="IPR001005">
    <property type="entry name" value="SANT/Myb"/>
</dbReference>
<reference evidence="8 9" key="1">
    <citation type="submission" date="2024-10" db="EMBL/GenBank/DDBJ databases">
        <title>Updated reference genomes for cyclostephanoid diatoms.</title>
        <authorList>
            <person name="Roberts W.R."/>
            <person name="Alverson A.J."/>
        </authorList>
    </citation>
    <scope>NUCLEOTIDE SEQUENCE [LARGE SCALE GENOMIC DNA]</scope>
    <source>
        <strain evidence="8 9">AJA276-08</strain>
    </source>
</reference>
<dbReference type="InterPro" id="IPR006447">
    <property type="entry name" value="Myb_dom_plants"/>
</dbReference>
<feature type="region of interest" description="Disordered" evidence="4">
    <location>
        <begin position="217"/>
        <end position="237"/>
    </location>
</feature>
<gene>
    <name evidence="8" type="ORF">ACHAW5_000487</name>
</gene>
<evidence type="ECO:0000256" key="3">
    <source>
        <dbReference type="ARBA" id="ARBA00023242"/>
    </source>
</evidence>
<dbReference type="PROSITE" id="PS50090">
    <property type="entry name" value="MYB_LIKE"/>
    <property type="match status" value="1"/>
</dbReference>
<dbReference type="PROSITE" id="PS51294">
    <property type="entry name" value="HTH_MYB"/>
    <property type="match status" value="1"/>
</dbReference>
<dbReference type="AlphaFoldDB" id="A0ABD3MM94"/>
<feature type="region of interest" description="Disordered" evidence="4">
    <location>
        <begin position="1"/>
        <end position="22"/>
    </location>
</feature>
<dbReference type="EMBL" id="JALLAZ020001769">
    <property type="protein sequence ID" value="KAL3764612.1"/>
    <property type="molecule type" value="Genomic_DNA"/>
</dbReference>
<feature type="region of interest" description="Disordered" evidence="4">
    <location>
        <begin position="574"/>
        <end position="596"/>
    </location>
</feature>